<keyword evidence="3" id="KW-1185">Reference proteome</keyword>
<organism evidence="2 3">
    <name type="scientific">Streptomyces adustus</name>
    <dbReference type="NCBI Taxonomy" id="1609272"/>
    <lineage>
        <taxon>Bacteria</taxon>
        <taxon>Bacillati</taxon>
        <taxon>Actinomycetota</taxon>
        <taxon>Actinomycetes</taxon>
        <taxon>Kitasatosporales</taxon>
        <taxon>Streptomycetaceae</taxon>
        <taxon>Streptomyces</taxon>
    </lineage>
</organism>
<evidence type="ECO:0000313" key="2">
    <source>
        <dbReference type="EMBL" id="MPY34102.1"/>
    </source>
</evidence>
<dbReference type="Proteomes" id="UP000325849">
    <property type="component" value="Unassembled WGS sequence"/>
</dbReference>
<evidence type="ECO:0000313" key="3">
    <source>
        <dbReference type="Proteomes" id="UP000325849"/>
    </source>
</evidence>
<name>A0A5N8VHE5_9ACTN</name>
<proteinExistence type="predicted"/>
<feature type="region of interest" description="Disordered" evidence="1">
    <location>
        <begin position="133"/>
        <end position="161"/>
    </location>
</feature>
<feature type="region of interest" description="Disordered" evidence="1">
    <location>
        <begin position="69"/>
        <end position="103"/>
    </location>
</feature>
<reference evidence="2 3" key="1">
    <citation type="submission" date="2019-07" db="EMBL/GenBank/DDBJ databases">
        <title>New species of Amycolatopsis and Streptomyces.</title>
        <authorList>
            <person name="Duangmal K."/>
            <person name="Teo W.F.A."/>
            <person name="Lipun K."/>
        </authorList>
    </citation>
    <scope>NUCLEOTIDE SEQUENCE [LARGE SCALE GENOMIC DNA]</scope>
    <source>
        <strain evidence="2 3">NBRC 109810</strain>
    </source>
</reference>
<comment type="caution">
    <text evidence="2">The sequence shown here is derived from an EMBL/GenBank/DDBJ whole genome shotgun (WGS) entry which is preliminary data.</text>
</comment>
<dbReference type="EMBL" id="VJZD01000099">
    <property type="protein sequence ID" value="MPY34102.1"/>
    <property type="molecule type" value="Genomic_DNA"/>
</dbReference>
<sequence length="161" mass="18183">MADTMRQPVTPSAAAHAERIRARAEERAAASQERDGRQTYERYAERAAAGYRADEALREQARVNELIARGVIAADPEPEDLEEEDVEYEDEEPEDDEEDVPQTTAEKYAAIERERRAAERAVNVRAQTSMVQAMGQPLAPQRRPVVAQPHRYADTWPKPTP</sequence>
<feature type="compositionally biased region" description="Acidic residues" evidence="1">
    <location>
        <begin position="76"/>
        <end position="100"/>
    </location>
</feature>
<dbReference type="AlphaFoldDB" id="A0A5N8VHE5"/>
<evidence type="ECO:0000256" key="1">
    <source>
        <dbReference type="SAM" id="MobiDB-lite"/>
    </source>
</evidence>
<feature type="region of interest" description="Disordered" evidence="1">
    <location>
        <begin position="1"/>
        <end position="40"/>
    </location>
</feature>
<feature type="compositionally biased region" description="Basic and acidic residues" evidence="1">
    <location>
        <begin position="16"/>
        <end position="40"/>
    </location>
</feature>
<gene>
    <name evidence="2" type="ORF">FNH09_23490</name>
</gene>
<protein>
    <submittedName>
        <fullName evidence="2">Uncharacterized protein</fullName>
    </submittedName>
</protein>
<dbReference type="RefSeq" id="WP_152891197.1">
    <property type="nucleotide sequence ID" value="NZ_VJZD01000099.1"/>
</dbReference>
<accession>A0A5N8VHE5</accession>